<dbReference type="Proteomes" id="UP000593574">
    <property type="component" value="Unassembled WGS sequence"/>
</dbReference>
<gene>
    <name evidence="2" type="ORF">Golax_020450</name>
</gene>
<reference evidence="2 3" key="1">
    <citation type="journal article" date="2019" name="Genome Biol. Evol.">
        <title>Insights into the evolution of the New World diploid cottons (Gossypium, subgenus Houzingenia) based on genome sequencing.</title>
        <authorList>
            <person name="Grover C.E."/>
            <person name="Arick M.A. 2nd"/>
            <person name="Thrash A."/>
            <person name="Conover J.L."/>
            <person name="Sanders W.S."/>
            <person name="Peterson D.G."/>
            <person name="Frelichowski J.E."/>
            <person name="Scheffler J.A."/>
            <person name="Scheffler B.E."/>
            <person name="Wendel J.F."/>
        </authorList>
    </citation>
    <scope>NUCLEOTIDE SEQUENCE [LARGE SCALE GENOMIC DNA]</scope>
    <source>
        <strain evidence="2">4</strain>
        <tissue evidence="2">Leaf</tissue>
    </source>
</reference>
<comment type="caution">
    <text evidence="2">The sequence shown here is derived from an EMBL/GenBank/DDBJ whole genome shotgun (WGS) entry which is preliminary data.</text>
</comment>
<evidence type="ECO:0000313" key="2">
    <source>
        <dbReference type="EMBL" id="MBA0730176.1"/>
    </source>
</evidence>
<sequence length="44" mass="4981">MASFNVYSVLVILFLTCGSVMVTNENDQIIKENNCETKWICPVL</sequence>
<protein>
    <submittedName>
        <fullName evidence="2">Uncharacterized protein</fullName>
    </submittedName>
</protein>
<keyword evidence="1" id="KW-0812">Transmembrane</keyword>
<feature type="transmembrane region" description="Helical" evidence="1">
    <location>
        <begin position="6"/>
        <end position="23"/>
    </location>
</feature>
<evidence type="ECO:0000256" key="1">
    <source>
        <dbReference type="SAM" id="Phobius"/>
    </source>
</evidence>
<organism evidence="2 3">
    <name type="scientific">Gossypium laxum</name>
    <dbReference type="NCBI Taxonomy" id="34288"/>
    <lineage>
        <taxon>Eukaryota</taxon>
        <taxon>Viridiplantae</taxon>
        <taxon>Streptophyta</taxon>
        <taxon>Embryophyta</taxon>
        <taxon>Tracheophyta</taxon>
        <taxon>Spermatophyta</taxon>
        <taxon>Magnoliopsida</taxon>
        <taxon>eudicotyledons</taxon>
        <taxon>Gunneridae</taxon>
        <taxon>Pentapetalae</taxon>
        <taxon>rosids</taxon>
        <taxon>malvids</taxon>
        <taxon>Malvales</taxon>
        <taxon>Malvaceae</taxon>
        <taxon>Malvoideae</taxon>
        <taxon>Gossypium</taxon>
    </lineage>
</organism>
<keyword evidence="1" id="KW-0472">Membrane</keyword>
<dbReference type="AlphaFoldDB" id="A0A7J9B1H2"/>
<accession>A0A7J9B1H2</accession>
<proteinExistence type="predicted"/>
<keyword evidence="1" id="KW-1133">Transmembrane helix</keyword>
<dbReference type="EMBL" id="JABEZV010443000">
    <property type="protein sequence ID" value="MBA0730176.1"/>
    <property type="molecule type" value="Genomic_DNA"/>
</dbReference>
<name>A0A7J9B1H2_9ROSI</name>
<keyword evidence="3" id="KW-1185">Reference proteome</keyword>
<evidence type="ECO:0000313" key="3">
    <source>
        <dbReference type="Proteomes" id="UP000593574"/>
    </source>
</evidence>